<dbReference type="InterPro" id="IPR017930">
    <property type="entry name" value="Myb_dom"/>
</dbReference>
<dbReference type="GO" id="GO:0008270">
    <property type="term" value="F:zinc ion binding"/>
    <property type="evidence" value="ECO:0007669"/>
    <property type="project" value="UniProtKB-KW"/>
</dbReference>
<evidence type="ECO:0000256" key="7">
    <source>
        <dbReference type="PROSITE-ProRule" id="PRU00228"/>
    </source>
</evidence>
<dbReference type="PANTHER" id="PTHR12374:SF20">
    <property type="entry name" value="TRANSCRIPTIONAL ADAPTER 2-ALPHA"/>
    <property type="match status" value="1"/>
</dbReference>
<keyword evidence="6" id="KW-0539">Nucleus</keyword>
<comment type="subcellular location">
    <subcellularLocation>
        <location evidence="1">Nucleus</location>
    </subcellularLocation>
</comment>
<dbReference type="PROSITE" id="PS01357">
    <property type="entry name" value="ZF_ZZ_1"/>
    <property type="match status" value="1"/>
</dbReference>
<dbReference type="Pfam" id="PF25299">
    <property type="entry name" value="ZZ_ADA2"/>
    <property type="match status" value="1"/>
</dbReference>
<dbReference type="Gene3D" id="1.10.10.60">
    <property type="entry name" value="Homeodomain-like"/>
    <property type="match status" value="1"/>
</dbReference>
<evidence type="ECO:0000256" key="5">
    <source>
        <dbReference type="ARBA" id="ARBA00023125"/>
    </source>
</evidence>
<accession>A0A8J4VJ32</accession>
<evidence type="ECO:0000259" key="11">
    <source>
        <dbReference type="PROSITE" id="PS51293"/>
    </source>
</evidence>
<dbReference type="CDD" id="cd02335">
    <property type="entry name" value="ZZ_ADA2"/>
    <property type="match status" value="1"/>
</dbReference>
<dbReference type="Pfam" id="PF00249">
    <property type="entry name" value="Myb_DNA-binding"/>
    <property type="match status" value="1"/>
</dbReference>
<dbReference type="PROSITE" id="PS50135">
    <property type="entry name" value="ZF_ZZ_2"/>
    <property type="match status" value="1"/>
</dbReference>
<evidence type="ECO:0000256" key="4">
    <source>
        <dbReference type="ARBA" id="ARBA00022833"/>
    </source>
</evidence>
<keyword evidence="2" id="KW-0479">Metal-binding</keyword>
<feature type="region of interest" description="Disordered" evidence="8">
    <location>
        <begin position="1"/>
        <end position="48"/>
    </location>
</feature>
<feature type="domain" description="Myb-like" evidence="9">
    <location>
        <begin position="118"/>
        <end position="163"/>
    </location>
</feature>
<organism evidence="13 14">
    <name type="scientific">Castanea mollissima</name>
    <name type="common">Chinese chestnut</name>
    <dbReference type="NCBI Taxonomy" id="60419"/>
    <lineage>
        <taxon>Eukaryota</taxon>
        <taxon>Viridiplantae</taxon>
        <taxon>Streptophyta</taxon>
        <taxon>Embryophyta</taxon>
        <taxon>Tracheophyta</taxon>
        <taxon>Spermatophyta</taxon>
        <taxon>Magnoliopsida</taxon>
        <taxon>eudicotyledons</taxon>
        <taxon>Gunneridae</taxon>
        <taxon>Pentapetalae</taxon>
        <taxon>rosids</taxon>
        <taxon>fabids</taxon>
        <taxon>Fagales</taxon>
        <taxon>Fagaceae</taxon>
        <taxon>Castanea</taxon>
    </lineage>
</organism>
<dbReference type="OrthoDB" id="270417at2759"/>
<gene>
    <name evidence="13" type="ORF">CMV_023694</name>
</gene>
<dbReference type="InterPro" id="IPR017884">
    <property type="entry name" value="SANT_dom"/>
</dbReference>
<dbReference type="GO" id="GO:0003682">
    <property type="term" value="F:chromatin binding"/>
    <property type="evidence" value="ECO:0007669"/>
    <property type="project" value="TreeGrafter"/>
</dbReference>
<keyword evidence="14" id="KW-1185">Reference proteome</keyword>
<dbReference type="SUPFAM" id="SSF46689">
    <property type="entry name" value="Homeodomain-like"/>
    <property type="match status" value="1"/>
</dbReference>
<dbReference type="InterPro" id="IPR000433">
    <property type="entry name" value="Znf_ZZ"/>
</dbReference>
<feature type="domain" description="ZZ-type" evidence="10">
    <location>
        <begin position="57"/>
        <end position="113"/>
    </location>
</feature>
<dbReference type="GO" id="GO:0005634">
    <property type="term" value="C:nucleus"/>
    <property type="evidence" value="ECO:0007669"/>
    <property type="project" value="UniProtKB-SubCell"/>
</dbReference>
<evidence type="ECO:0008006" key="15">
    <source>
        <dbReference type="Google" id="ProtNLM"/>
    </source>
</evidence>
<dbReference type="PANTHER" id="PTHR12374">
    <property type="entry name" value="TRANSCRIPTIONAL ADAPTOR 2 ADA2 -RELATED"/>
    <property type="match status" value="1"/>
</dbReference>
<evidence type="ECO:0000256" key="2">
    <source>
        <dbReference type="ARBA" id="ARBA00022723"/>
    </source>
</evidence>
<evidence type="ECO:0000313" key="13">
    <source>
        <dbReference type="EMBL" id="KAF3950576.1"/>
    </source>
</evidence>
<protein>
    <recommendedName>
        <fullName evidence="15">Transcriptional adapter</fullName>
    </recommendedName>
</protein>
<dbReference type="AlphaFoldDB" id="A0A8J4VJ32"/>
<dbReference type="FunFam" id="1.10.10.60:FF:000115">
    <property type="entry name" value="Transcriptional adapter 2"/>
    <property type="match status" value="1"/>
</dbReference>
<dbReference type="InterPro" id="IPR001005">
    <property type="entry name" value="SANT/Myb"/>
</dbReference>
<name>A0A8J4VJ32_9ROSI</name>
<dbReference type="PROSITE" id="PS51294">
    <property type="entry name" value="HTH_MYB"/>
    <property type="match status" value="1"/>
</dbReference>
<dbReference type="Gene3D" id="3.30.60.90">
    <property type="match status" value="1"/>
</dbReference>
<dbReference type="InterPro" id="IPR043145">
    <property type="entry name" value="Znf_ZZ_sf"/>
</dbReference>
<feature type="domain" description="SANT" evidence="11">
    <location>
        <begin position="115"/>
        <end position="167"/>
    </location>
</feature>
<feature type="compositionally biased region" description="Low complexity" evidence="8">
    <location>
        <begin position="25"/>
        <end position="48"/>
    </location>
</feature>
<keyword evidence="3 7" id="KW-0863">Zinc-finger</keyword>
<dbReference type="Proteomes" id="UP000737018">
    <property type="component" value="Unassembled WGS sequence"/>
</dbReference>
<dbReference type="GO" id="GO:0006338">
    <property type="term" value="P:chromatin remodeling"/>
    <property type="evidence" value="ECO:0007669"/>
    <property type="project" value="TreeGrafter"/>
</dbReference>
<dbReference type="GO" id="GO:0003677">
    <property type="term" value="F:DNA binding"/>
    <property type="evidence" value="ECO:0007669"/>
    <property type="project" value="UniProtKB-KW"/>
</dbReference>
<dbReference type="EMBL" id="JRKL02005382">
    <property type="protein sequence ID" value="KAF3950576.1"/>
    <property type="molecule type" value="Genomic_DNA"/>
</dbReference>
<evidence type="ECO:0000256" key="1">
    <source>
        <dbReference type="ARBA" id="ARBA00004123"/>
    </source>
</evidence>
<keyword evidence="4" id="KW-0862">Zinc</keyword>
<sequence length="257" mass="28487">MGRSRAVSHLSEEDPNQRSKRKRPTTITTTTTNSNTSNAASASNAETTETATPTGKLALYHCNYCNKDISGRIRIKCVICPDFDLCIECFSVGAEVTPHKSNHPYRVMDNLAFPLLCSDWNVDEEMLLLEGIEMYGFGNWTEVSEHVGTKRRSQCIDHYNAVYMNSPCFPLPDMSHVMGKSREELLAMSRAHGEVKKVSKGIGSTDDLLENSLETEEQALGVEEAKALPMVSQLSLVITEDRTEARSNSHLPNSELG</sequence>
<evidence type="ECO:0000256" key="3">
    <source>
        <dbReference type="ARBA" id="ARBA00022771"/>
    </source>
</evidence>
<proteinExistence type="predicted"/>
<evidence type="ECO:0000256" key="6">
    <source>
        <dbReference type="ARBA" id="ARBA00023242"/>
    </source>
</evidence>
<evidence type="ECO:0000259" key="12">
    <source>
        <dbReference type="PROSITE" id="PS51294"/>
    </source>
</evidence>
<dbReference type="FunFam" id="3.30.60.90:FF:000013">
    <property type="entry name" value="Transcriptional adapter"/>
    <property type="match status" value="1"/>
</dbReference>
<dbReference type="PROSITE" id="PS50090">
    <property type="entry name" value="MYB_LIKE"/>
    <property type="match status" value="1"/>
</dbReference>
<dbReference type="InterPro" id="IPR041983">
    <property type="entry name" value="ADA2-like_ZZ"/>
</dbReference>
<comment type="caution">
    <text evidence="13">The sequence shown here is derived from an EMBL/GenBank/DDBJ whole genome shotgun (WGS) entry which is preliminary data.</text>
</comment>
<evidence type="ECO:0000256" key="8">
    <source>
        <dbReference type="SAM" id="MobiDB-lite"/>
    </source>
</evidence>
<reference evidence="13" key="1">
    <citation type="submission" date="2020-03" db="EMBL/GenBank/DDBJ databases">
        <title>Castanea mollissima Vanexum genome sequencing.</title>
        <authorList>
            <person name="Staton M."/>
        </authorList>
    </citation>
    <scope>NUCLEOTIDE SEQUENCE</scope>
    <source>
        <tissue evidence="13">Leaf</tissue>
    </source>
</reference>
<evidence type="ECO:0000313" key="14">
    <source>
        <dbReference type="Proteomes" id="UP000737018"/>
    </source>
</evidence>
<dbReference type="GO" id="GO:0003713">
    <property type="term" value="F:transcription coactivator activity"/>
    <property type="evidence" value="ECO:0007669"/>
    <property type="project" value="TreeGrafter"/>
</dbReference>
<keyword evidence="5" id="KW-0238">DNA-binding</keyword>
<dbReference type="SMART" id="SM00291">
    <property type="entry name" value="ZnF_ZZ"/>
    <property type="match status" value="1"/>
</dbReference>
<dbReference type="CDD" id="cd00167">
    <property type="entry name" value="SANT"/>
    <property type="match status" value="1"/>
</dbReference>
<evidence type="ECO:0000259" key="10">
    <source>
        <dbReference type="PROSITE" id="PS50135"/>
    </source>
</evidence>
<dbReference type="SUPFAM" id="SSF57850">
    <property type="entry name" value="RING/U-box"/>
    <property type="match status" value="1"/>
</dbReference>
<feature type="domain" description="HTH myb-type" evidence="12">
    <location>
        <begin position="120"/>
        <end position="167"/>
    </location>
</feature>
<dbReference type="SMART" id="SM00717">
    <property type="entry name" value="SANT"/>
    <property type="match status" value="1"/>
</dbReference>
<evidence type="ECO:0000259" key="9">
    <source>
        <dbReference type="PROSITE" id="PS50090"/>
    </source>
</evidence>
<dbReference type="GO" id="GO:0006357">
    <property type="term" value="P:regulation of transcription by RNA polymerase II"/>
    <property type="evidence" value="ECO:0007669"/>
    <property type="project" value="TreeGrafter"/>
</dbReference>
<dbReference type="InterPro" id="IPR009057">
    <property type="entry name" value="Homeodomain-like_sf"/>
</dbReference>
<dbReference type="PROSITE" id="PS51293">
    <property type="entry name" value="SANT"/>
    <property type="match status" value="1"/>
</dbReference>